<evidence type="ECO:0000256" key="5">
    <source>
        <dbReference type="ARBA" id="ARBA00022991"/>
    </source>
</evidence>
<accession>A0ABY5GPC7</accession>
<evidence type="ECO:0000313" key="9">
    <source>
        <dbReference type="Proteomes" id="UP001057998"/>
    </source>
</evidence>
<dbReference type="EMBL" id="CP101509">
    <property type="protein sequence ID" value="UTV30929.1"/>
    <property type="molecule type" value="Genomic_DNA"/>
</dbReference>
<dbReference type="Pfam" id="PF00875">
    <property type="entry name" value="DNA_photolyase"/>
    <property type="match status" value="1"/>
</dbReference>
<protein>
    <recommendedName>
        <fullName evidence="2 6">Cryptochrome DASH</fullName>
    </recommendedName>
</protein>
<dbReference type="Gene3D" id="1.25.40.80">
    <property type="match status" value="1"/>
</dbReference>
<dbReference type="Gene3D" id="3.40.50.620">
    <property type="entry name" value="HUPs"/>
    <property type="match status" value="1"/>
</dbReference>
<evidence type="ECO:0000256" key="2">
    <source>
        <dbReference type="ARBA" id="ARBA00017881"/>
    </source>
</evidence>
<gene>
    <name evidence="8" type="ORF">NNL38_20850</name>
</gene>
<evidence type="ECO:0000256" key="1">
    <source>
        <dbReference type="ARBA" id="ARBA00005862"/>
    </source>
</evidence>
<dbReference type="Gene3D" id="1.10.579.10">
    <property type="entry name" value="DNA Cyclobutane Dipyrimidine Photolyase, subunit A, domain 3"/>
    <property type="match status" value="1"/>
</dbReference>
<sequence length="435" mass="50786">MTTGLYLFSNDLRLHDNPALQRAADEVDTLLCVYCLPLSKVNRLPYHTNPLGPWRQQFLLQSLADLDLQLTELGQQLLIVLEHPLNTLPALITQYNITRLYRSQHAGYYENQSWQTLTERYPYLIFTTTPSHTLFTPEALPFHIEQLPPTFSQFRKLVDDLPIRQPLPDLARLPPPPKNMLHFDVLSPLLTHRPSVFQGGEQAALRQLEGYFASRAPSDYKQTRNALDGWENSTKLSPWLALGSLSANTLIERLQHYESHVERNNSTAWIKFELLWREYFQWYAHRYPTRLFAFQGIKPHRPNTSYYAERYRRWCNGNTPYPIVNACMHQLNQTGYMSNRGRQLVASCLVHELSLDWRYGAAYFEQQLLDYDVASNWGNWQYIAGVGADPKEHRHFHLEKQTQRYDPDGAFIRKWKGDQHDGNLDAMDAADWPQL</sequence>
<dbReference type="InterPro" id="IPR006050">
    <property type="entry name" value="DNA_photolyase_N"/>
</dbReference>
<comment type="cofactor">
    <cofactor evidence="6">
        <name>FAD</name>
        <dbReference type="ChEBI" id="CHEBI:57692"/>
    </cofactor>
    <text evidence="6">Binds 1 FAD per subunit.</text>
</comment>
<dbReference type="Proteomes" id="UP001057998">
    <property type="component" value="Chromosome 2"/>
</dbReference>
<name>A0ABY5GPC7_9GAMM</name>
<dbReference type="SUPFAM" id="SSF52425">
    <property type="entry name" value="Cryptochrome/photolyase, N-terminal domain"/>
    <property type="match status" value="1"/>
</dbReference>
<evidence type="ECO:0000313" key="8">
    <source>
        <dbReference type="EMBL" id="UTV30929.1"/>
    </source>
</evidence>
<keyword evidence="9" id="KW-1185">Reference proteome</keyword>
<dbReference type="InterPro" id="IPR005101">
    <property type="entry name" value="Cryptochr/Photolyase_FAD-bd"/>
</dbReference>
<comment type="similarity">
    <text evidence="1 6">Belongs to the DNA photolyase class-1 family.</text>
</comment>
<feature type="domain" description="Photolyase/cryptochrome alpha/beta" evidence="7">
    <location>
        <begin position="2"/>
        <end position="134"/>
    </location>
</feature>
<dbReference type="InterPro" id="IPR036155">
    <property type="entry name" value="Crypto/Photolyase_N_sf"/>
</dbReference>
<dbReference type="PANTHER" id="PTHR11455:SF22">
    <property type="entry name" value="CRYPTOCHROME DASH"/>
    <property type="match status" value="1"/>
</dbReference>
<dbReference type="PRINTS" id="PR00147">
    <property type="entry name" value="DNAPHOTLYASE"/>
</dbReference>
<evidence type="ECO:0000256" key="6">
    <source>
        <dbReference type="RuleBase" id="RU367151"/>
    </source>
</evidence>
<dbReference type="Pfam" id="PF03441">
    <property type="entry name" value="FAD_binding_7"/>
    <property type="match status" value="1"/>
</dbReference>
<reference evidence="8" key="1">
    <citation type="submission" date="2022-07" db="EMBL/GenBank/DDBJ databases">
        <title>Genome sequencing of Photobacterium atrarenae GJH2-4.</title>
        <authorList>
            <person name="Park S.-J."/>
        </authorList>
    </citation>
    <scope>NUCLEOTIDE SEQUENCE</scope>
    <source>
        <strain evidence="8">GJH2-4</strain>
    </source>
</reference>
<dbReference type="PROSITE" id="PS51645">
    <property type="entry name" value="PHR_CRY_ALPHA_BETA"/>
    <property type="match status" value="1"/>
</dbReference>
<dbReference type="PANTHER" id="PTHR11455">
    <property type="entry name" value="CRYPTOCHROME"/>
    <property type="match status" value="1"/>
</dbReference>
<dbReference type="InterPro" id="IPR014133">
    <property type="entry name" value="Cry_DASH"/>
</dbReference>
<organism evidence="8 9">
    <name type="scientific">Photobacterium atrarenae</name>
    <dbReference type="NCBI Taxonomy" id="865757"/>
    <lineage>
        <taxon>Bacteria</taxon>
        <taxon>Pseudomonadati</taxon>
        <taxon>Pseudomonadota</taxon>
        <taxon>Gammaproteobacteria</taxon>
        <taxon>Vibrionales</taxon>
        <taxon>Vibrionaceae</taxon>
        <taxon>Photobacterium</taxon>
    </lineage>
</organism>
<comment type="function">
    <text evidence="6">May have a photoreceptor function.</text>
</comment>
<evidence type="ECO:0000256" key="3">
    <source>
        <dbReference type="ARBA" id="ARBA00022630"/>
    </source>
</evidence>
<keyword evidence="3 6" id="KW-0285">Flavoprotein</keyword>
<dbReference type="SUPFAM" id="SSF48173">
    <property type="entry name" value="Cryptochrome/photolyase FAD-binding domain"/>
    <property type="match status" value="1"/>
</dbReference>
<dbReference type="InterPro" id="IPR002081">
    <property type="entry name" value="Cryptochrome/DNA_photolyase_1"/>
</dbReference>
<comment type="cofactor">
    <cofactor evidence="6">
        <name>(6R)-5,10-methylene-5,6,7,8-tetrahydrofolate</name>
        <dbReference type="ChEBI" id="CHEBI:15636"/>
    </cofactor>
    <text evidence="6">Binds 1 5,10-methenyltetrahydrofolate (MTHF) per subunit.</text>
</comment>
<proteinExistence type="inferred from homology"/>
<keyword evidence="5 6" id="KW-0157">Chromophore</keyword>
<dbReference type="NCBIfam" id="TIGR02765">
    <property type="entry name" value="crypto_DASH"/>
    <property type="match status" value="1"/>
</dbReference>
<keyword evidence="4 6" id="KW-0274">FAD</keyword>
<evidence type="ECO:0000256" key="4">
    <source>
        <dbReference type="ARBA" id="ARBA00022827"/>
    </source>
</evidence>
<evidence type="ECO:0000259" key="7">
    <source>
        <dbReference type="PROSITE" id="PS51645"/>
    </source>
</evidence>
<dbReference type="InterPro" id="IPR014729">
    <property type="entry name" value="Rossmann-like_a/b/a_fold"/>
</dbReference>
<dbReference type="InterPro" id="IPR036134">
    <property type="entry name" value="Crypto/Photolyase_FAD-like_sf"/>
</dbReference>